<reference evidence="1" key="1">
    <citation type="submission" date="2014-05" db="EMBL/GenBank/DDBJ databases">
        <authorList>
            <person name="Chronopoulou M."/>
        </authorList>
    </citation>
    <scope>NUCLEOTIDE SEQUENCE</scope>
    <source>
        <tissue evidence="1">Whole organism</tissue>
    </source>
</reference>
<organism evidence="1">
    <name type="scientific">Lepeophtheirus salmonis</name>
    <name type="common">Salmon louse</name>
    <name type="synonym">Caligus salmonis</name>
    <dbReference type="NCBI Taxonomy" id="72036"/>
    <lineage>
        <taxon>Eukaryota</taxon>
        <taxon>Metazoa</taxon>
        <taxon>Ecdysozoa</taxon>
        <taxon>Arthropoda</taxon>
        <taxon>Crustacea</taxon>
        <taxon>Multicrustacea</taxon>
        <taxon>Hexanauplia</taxon>
        <taxon>Copepoda</taxon>
        <taxon>Siphonostomatoida</taxon>
        <taxon>Caligidae</taxon>
        <taxon>Lepeophtheirus</taxon>
    </lineage>
</organism>
<proteinExistence type="predicted"/>
<accession>A0A0K2U0W7</accession>
<dbReference type="AlphaFoldDB" id="A0A0K2U0W7"/>
<name>A0A0K2U0W7_LEPSM</name>
<sequence length="57" mass="6957">MMDITFVAYVTFLLLNSQIERYPHQNRSNFLLIIEIYFYAWFKSPHKIINNFETIVI</sequence>
<evidence type="ECO:0000313" key="1">
    <source>
        <dbReference type="EMBL" id="CDW31899.1"/>
    </source>
</evidence>
<dbReference type="EMBL" id="HACA01014538">
    <property type="protein sequence ID" value="CDW31899.1"/>
    <property type="molecule type" value="Transcribed_RNA"/>
</dbReference>
<protein>
    <submittedName>
        <fullName evidence="1">Uncharacterized protein</fullName>
    </submittedName>
</protein>